<comment type="caution">
    <text evidence="1">The sequence shown here is derived from an EMBL/GenBank/DDBJ whole genome shotgun (WGS) entry which is preliminary data.</text>
</comment>
<evidence type="ECO:0000313" key="1">
    <source>
        <dbReference type="EMBL" id="MXQ84304.1"/>
    </source>
</evidence>
<sequence length="83" mass="9500">MRSVMGLAAFRRRECHNRLILTVGDEYSTIEMVVGTTLALQYHCFVSSGTLIHTEEPLDKQVTTLPTCTDFSRDDQKERQHIT</sequence>
<protein>
    <submittedName>
        <fullName evidence="1">Uncharacterized protein</fullName>
    </submittedName>
</protein>
<reference evidence="1" key="1">
    <citation type="submission" date="2019-10" db="EMBL/GenBank/DDBJ databases">
        <title>The sequence and de novo assembly of the wild yak genome.</title>
        <authorList>
            <person name="Liu Y."/>
        </authorList>
    </citation>
    <scope>NUCLEOTIDE SEQUENCE [LARGE SCALE GENOMIC DNA]</scope>
    <source>
        <strain evidence="1">WY2019</strain>
    </source>
</reference>
<accession>A0A6B0R8Y9</accession>
<name>A0A6B0R8Y9_9CETA</name>
<proteinExistence type="predicted"/>
<evidence type="ECO:0000313" key="2">
    <source>
        <dbReference type="Proteomes" id="UP000322234"/>
    </source>
</evidence>
<organism evidence="1 2">
    <name type="scientific">Bos mutus</name>
    <name type="common">wild yak</name>
    <dbReference type="NCBI Taxonomy" id="72004"/>
    <lineage>
        <taxon>Eukaryota</taxon>
        <taxon>Metazoa</taxon>
        <taxon>Chordata</taxon>
        <taxon>Craniata</taxon>
        <taxon>Vertebrata</taxon>
        <taxon>Euteleostomi</taxon>
        <taxon>Mammalia</taxon>
        <taxon>Eutheria</taxon>
        <taxon>Laurasiatheria</taxon>
        <taxon>Artiodactyla</taxon>
        <taxon>Ruminantia</taxon>
        <taxon>Pecora</taxon>
        <taxon>Bovidae</taxon>
        <taxon>Bovinae</taxon>
        <taxon>Bos</taxon>
    </lineage>
</organism>
<dbReference type="AlphaFoldDB" id="A0A6B0R8Y9"/>
<dbReference type="EMBL" id="VBQZ03000020">
    <property type="protein sequence ID" value="MXQ84304.1"/>
    <property type="molecule type" value="Genomic_DNA"/>
</dbReference>
<gene>
    <name evidence="1" type="ORF">E5288_WYG014258</name>
</gene>
<keyword evidence="2" id="KW-1185">Reference proteome</keyword>
<dbReference type="Proteomes" id="UP000322234">
    <property type="component" value="Unassembled WGS sequence"/>
</dbReference>